<keyword evidence="3" id="KW-1185">Reference proteome</keyword>
<dbReference type="EMBL" id="JBHUOM010000033">
    <property type="protein sequence ID" value="MFD2937501.1"/>
    <property type="molecule type" value="Genomic_DNA"/>
</dbReference>
<name>A0ABW6AQ98_9BACT</name>
<accession>A0ABW6AQ98</accession>
<evidence type="ECO:0000313" key="3">
    <source>
        <dbReference type="Proteomes" id="UP001597512"/>
    </source>
</evidence>
<evidence type="ECO:0000256" key="1">
    <source>
        <dbReference type="SAM" id="Coils"/>
    </source>
</evidence>
<comment type="caution">
    <text evidence="2">The sequence shown here is derived from an EMBL/GenBank/DDBJ whole genome shotgun (WGS) entry which is preliminary data.</text>
</comment>
<proteinExistence type="predicted"/>
<sequence>MSRTVSIGPDKEMKLLEFDYNASSVLELDKLLGNSSDAIGNYSDVEGSLGQLWNKLETNCIAGCCGIDAFAFWPEDIAIIVKELDKKELLEQLVQLKNRVLNSSQQIVYYHRFNSLFAKLSFLELLDYLIEEVKKLSLS</sequence>
<keyword evidence="1" id="KW-0175">Coiled coil</keyword>
<organism evidence="2 3">
    <name type="scientific">Spirosoma flavum</name>
    <dbReference type="NCBI Taxonomy" id="2048557"/>
    <lineage>
        <taxon>Bacteria</taxon>
        <taxon>Pseudomonadati</taxon>
        <taxon>Bacteroidota</taxon>
        <taxon>Cytophagia</taxon>
        <taxon>Cytophagales</taxon>
        <taxon>Cytophagaceae</taxon>
        <taxon>Spirosoma</taxon>
    </lineage>
</organism>
<gene>
    <name evidence="2" type="ORF">ACFS25_27255</name>
</gene>
<dbReference type="InterPro" id="IPR046294">
    <property type="entry name" value="DUF6331"/>
</dbReference>
<dbReference type="RefSeq" id="WP_381507632.1">
    <property type="nucleotide sequence ID" value="NZ_JBHUOM010000033.1"/>
</dbReference>
<reference evidence="3" key="1">
    <citation type="journal article" date="2019" name="Int. J. Syst. Evol. Microbiol.">
        <title>The Global Catalogue of Microorganisms (GCM) 10K type strain sequencing project: providing services to taxonomists for standard genome sequencing and annotation.</title>
        <authorList>
            <consortium name="The Broad Institute Genomics Platform"/>
            <consortium name="The Broad Institute Genome Sequencing Center for Infectious Disease"/>
            <person name="Wu L."/>
            <person name="Ma J."/>
        </authorList>
    </citation>
    <scope>NUCLEOTIDE SEQUENCE [LARGE SCALE GENOMIC DNA]</scope>
    <source>
        <strain evidence="3">KCTC 52490</strain>
    </source>
</reference>
<protein>
    <submittedName>
        <fullName evidence="2">DUF6331 family protein</fullName>
    </submittedName>
</protein>
<dbReference type="Pfam" id="PF19856">
    <property type="entry name" value="DUF6331"/>
    <property type="match status" value="1"/>
</dbReference>
<dbReference type="Proteomes" id="UP001597512">
    <property type="component" value="Unassembled WGS sequence"/>
</dbReference>
<feature type="coiled-coil region" evidence="1">
    <location>
        <begin position="79"/>
        <end position="106"/>
    </location>
</feature>
<evidence type="ECO:0000313" key="2">
    <source>
        <dbReference type="EMBL" id="MFD2937501.1"/>
    </source>
</evidence>